<keyword evidence="2" id="KW-1185">Reference proteome</keyword>
<dbReference type="RefSeq" id="WP_091124935.1">
    <property type="nucleotide sequence ID" value="NZ_FOLB01000010.1"/>
</dbReference>
<organism evidence="1 2">
    <name type="scientific">Nocardioides terrae</name>
    <dbReference type="NCBI Taxonomy" id="574651"/>
    <lineage>
        <taxon>Bacteria</taxon>
        <taxon>Bacillati</taxon>
        <taxon>Actinomycetota</taxon>
        <taxon>Actinomycetes</taxon>
        <taxon>Propionibacteriales</taxon>
        <taxon>Nocardioidaceae</taxon>
        <taxon>Nocardioides</taxon>
    </lineage>
</organism>
<dbReference type="STRING" id="574651.SAMN04487968_11093"/>
<sequence>MRKKADPHAFETFYKDVRGRLLLQTWALTGDLPAAQKAVRDALVIGWHHWRKVSRLEDPESFVRPQAWSHALRRHTARPFHRERGFDDEIRATLAALAKLPQLQRKVLLLAHLTTLPLDQLAREAGITQVRAERELQAATAAFALARNVPTTSILGLFEPMAAELRDLRWPRPSILTRAGSARRRMHTAIAAAVALVGFAGSGLLVTDADGVRPTLEALSMHTPGSDGPEPAVARITTDDLISPDQVTSALGGVWTTQMTSDNTDGDGLVLPCQQQRFADQSPRAALMRTLVSGKALSVGQSTEVSTSPASAHAAYVASLTWYAGCREPRLQLLSTRQVTGIGDEATLVDLRDWKRPNRSVVASIARTGSVTTTVVSAQPAPGKKPVATNTGLLAQAVGRLCELPDGGTCTSTPKVTPRPPIAVGDHPAMLDVVDLPPVEGVAQPWAATAPKPATSNLAATRCDQTVFHRKGVSGDLTRSYVIPMAKVAPQFGLTETIGSFGSARAARKLVATTRDAVATCPKTDLSTKATQLENVATPARDLTSWRVQVETSDKTTVVFLMAILREGDNVAQVGFVPSGSATIPDAVFATLTDRAAERLRQLG</sequence>
<proteinExistence type="predicted"/>
<gene>
    <name evidence="1" type="ORF">SAMN04487968_11093</name>
</gene>
<dbReference type="OrthoDB" id="3765654at2"/>
<name>A0A1I1LSK2_9ACTN</name>
<accession>A0A1I1LSK2</accession>
<dbReference type="EMBL" id="FOLB01000010">
    <property type="protein sequence ID" value="SFC73273.1"/>
    <property type="molecule type" value="Genomic_DNA"/>
</dbReference>
<keyword evidence="1" id="KW-0240">DNA-directed RNA polymerase</keyword>
<reference evidence="1 2" key="1">
    <citation type="submission" date="2016-10" db="EMBL/GenBank/DDBJ databases">
        <authorList>
            <person name="de Groot N.N."/>
        </authorList>
    </citation>
    <scope>NUCLEOTIDE SEQUENCE [LARGE SCALE GENOMIC DNA]</scope>
    <source>
        <strain evidence="1 2">CGMCC 1.7056</strain>
    </source>
</reference>
<dbReference type="Proteomes" id="UP000198832">
    <property type="component" value="Unassembled WGS sequence"/>
</dbReference>
<keyword evidence="1" id="KW-0804">Transcription</keyword>
<dbReference type="AlphaFoldDB" id="A0A1I1LSK2"/>
<evidence type="ECO:0000313" key="1">
    <source>
        <dbReference type="EMBL" id="SFC73273.1"/>
    </source>
</evidence>
<evidence type="ECO:0000313" key="2">
    <source>
        <dbReference type="Proteomes" id="UP000198832"/>
    </source>
</evidence>
<protein>
    <submittedName>
        <fullName evidence="1">DNA-directed RNA polymerase specialized sigma subunit, sigma24 family</fullName>
    </submittedName>
</protein>
<dbReference type="GO" id="GO:0000428">
    <property type="term" value="C:DNA-directed RNA polymerase complex"/>
    <property type="evidence" value="ECO:0007669"/>
    <property type="project" value="UniProtKB-KW"/>
</dbReference>